<organism evidence="4 5">
    <name type="scientific">Paenirhodobacter huangdaonensis</name>
    <dbReference type="NCBI Taxonomy" id="2501515"/>
    <lineage>
        <taxon>Bacteria</taxon>
        <taxon>Pseudomonadati</taxon>
        <taxon>Pseudomonadota</taxon>
        <taxon>Alphaproteobacteria</taxon>
        <taxon>Rhodobacterales</taxon>
        <taxon>Rhodobacter group</taxon>
        <taxon>Paenirhodobacter</taxon>
    </lineage>
</organism>
<keyword evidence="1 4" id="KW-0808">Transferase</keyword>
<accession>A0A3S3MRV5</accession>
<dbReference type="EMBL" id="SAVA01000002">
    <property type="protein sequence ID" value="RWR53984.1"/>
    <property type="molecule type" value="Genomic_DNA"/>
</dbReference>
<evidence type="ECO:0000256" key="1">
    <source>
        <dbReference type="ARBA" id="ARBA00022679"/>
    </source>
</evidence>
<reference evidence="5" key="1">
    <citation type="submission" date="2019-01" db="EMBL/GenBank/DDBJ databases">
        <title>Sinorhodobacter populi sp. nov. isolated from the symptomatic bark tissue of Populus euramericana canker.</title>
        <authorList>
            <person name="Li Y."/>
        </authorList>
    </citation>
    <scope>NUCLEOTIDE SEQUENCE [LARGE SCALE GENOMIC DNA]</scope>
    <source>
        <strain evidence="5">CGMCC 1.12963</strain>
    </source>
</reference>
<dbReference type="PANTHER" id="PTHR43877:SF2">
    <property type="entry name" value="AMINOALKYLPHOSPHONATE N-ACETYLTRANSFERASE-RELATED"/>
    <property type="match status" value="1"/>
</dbReference>
<dbReference type="AlphaFoldDB" id="A0A3S3MRV5"/>
<dbReference type="Pfam" id="PF00583">
    <property type="entry name" value="Acetyltransf_1"/>
    <property type="match status" value="1"/>
</dbReference>
<keyword evidence="2" id="KW-0012">Acyltransferase</keyword>
<feature type="domain" description="N-acetyltransferase" evidence="3">
    <location>
        <begin position="2"/>
        <end position="149"/>
    </location>
</feature>
<name>A0A3S3MRV5_9RHOB</name>
<dbReference type="InterPro" id="IPR000182">
    <property type="entry name" value="GNAT_dom"/>
</dbReference>
<comment type="caution">
    <text evidence="4">The sequence shown here is derived from an EMBL/GenBank/DDBJ whole genome shotgun (WGS) entry which is preliminary data.</text>
</comment>
<evidence type="ECO:0000256" key="2">
    <source>
        <dbReference type="ARBA" id="ARBA00023315"/>
    </source>
</evidence>
<dbReference type="GO" id="GO:0016747">
    <property type="term" value="F:acyltransferase activity, transferring groups other than amino-acyl groups"/>
    <property type="evidence" value="ECO:0007669"/>
    <property type="project" value="InterPro"/>
</dbReference>
<dbReference type="SUPFAM" id="SSF55729">
    <property type="entry name" value="Acyl-CoA N-acyltransferases (Nat)"/>
    <property type="match status" value="1"/>
</dbReference>
<dbReference type="InterPro" id="IPR050832">
    <property type="entry name" value="Bact_Acetyltransf"/>
</dbReference>
<reference evidence="4 5" key="2">
    <citation type="submission" date="2019-01" db="EMBL/GenBank/DDBJ databases">
        <title>Sinorhodobacter populi sp. nov. isolated from the symptomatic bark tissue of Populus euramericana canker.</title>
        <authorList>
            <person name="Xu G."/>
        </authorList>
    </citation>
    <scope>NUCLEOTIDE SEQUENCE [LARGE SCALE GENOMIC DNA]</scope>
    <source>
        <strain evidence="4 5">CGMCC 1.12963</strain>
    </source>
</reference>
<dbReference type="Gene3D" id="3.40.630.30">
    <property type="match status" value="1"/>
</dbReference>
<evidence type="ECO:0000313" key="5">
    <source>
        <dbReference type="Proteomes" id="UP000288071"/>
    </source>
</evidence>
<evidence type="ECO:0000259" key="3">
    <source>
        <dbReference type="PROSITE" id="PS51186"/>
    </source>
</evidence>
<sequence>MICWREAGEADLAPVLALLSDDRRDADPQPMAPEVALALWHEMVAQGVTRLIVGTDDAGQIVATYQLSVLTGLSLAAPRRAQIEAVRVAAGLRGQGIGAALMADAEARARAAGAVVMQLTTHVSRTRAHAFYERLGFTRSHFGYKRKLD</sequence>
<dbReference type="PANTHER" id="PTHR43877">
    <property type="entry name" value="AMINOALKYLPHOSPHONATE N-ACETYLTRANSFERASE-RELATED-RELATED"/>
    <property type="match status" value="1"/>
</dbReference>
<dbReference type="Proteomes" id="UP000288071">
    <property type="component" value="Unassembled WGS sequence"/>
</dbReference>
<proteinExistence type="predicted"/>
<keyword evidence="5" id="KW-1185">Reference proteome</keyword>
<gene>
    <name evidence="4" type="ORF">EOW66_05050</name>
</gene>
<evidence type="ECO:0000313" key="4">
    <source>
        <dbReference type="EMBL" id="RWR53984.1"/>
    </source>
</evidence>
<dbReference type="RefSeq" id="WP_128155326.1">
    <property type="nucleotide sequence ID" value="NZ_JBHSOM010000016.1"/>
</dbReference>
<dbReference type="InterPro" id="IPR016181">
    <property type="entry name" value="Acyl_CoA_acyltransferase"/>
</dbReference>
<protein>
    <submittedName>
        <fullName evidence="4">GNAT family N-acetyltransferase</fullName>
    </submittedName>
</protein>
<dbReference type="PROSITE" id="PS51186">
    <property type="entry name" value="GNAT"/>
    <property type="match status" value="1"/>
</dbReference>